<dbReference type="InterPro" id="IPR045110">
    <property type="entry name" value="XMAP215"/>
</dbReference>
<dbReference type="eggNOG" id="KOG1820">
    <property type="taxonomic scope" value="Eukaryota"/>
</dbReference>
<dbReference type="SUPFAM" id="SSF48371">
    <property type="entry name" value="ARM repeat"/>
    <property type="match status" value="2"/>
</dbReference>
<dbReference type="KEGG" id="gsl:Gasu_12980"/>
<dbReference type="Gramene" id="EME31628">
    <property type="protein sequence ID" value="EME31628"/>
    <property type="gene ID" value="Gasu_12980"/>
</dbReference>
<feature type="compositionally biased region" description="Polar residues" evidence="7">
    <location>
        <begin position="1548"/>
        <end position="1569"/>
    </location>
</feature>
<feature type="domain" description="TOG" evidence="8">
    <location>
        <begin position="700"/>
        <end position="941"/>
    </location>
</feature>
<evidence type="ECO:0000313" key="9">
    <source>
        <dbReference type="EMBL" id="EME31628.1"/>
    </source>
</evidence>
<dbReference type="InterPro" id="IPR011989">
    <property type="entry name" value="ARM-like"/>
</dbReference>
<dbReference type="GO" id="GO:0046785">
    <property type="term" value="P:microtubule polymerization"/>
    <property type="evidence" value="ECO:0007669"/>
    <property type="project" value="InterPro"/>
</dbReference>
<feature type="domain" description="TOG" evidence="8">
    <location>
        <begin position="1304"/>
        <end position="1543"/>
    </location>
</feature>
<evidence type="ECO:0000256" key="4">
    <source>
        <dbReference type="ARBA" id="ARBA00023212"/>
    </source>
</evidence>
<keyword evidence="10" id="KW-1185">Reference proteome</keyword>
<feature type="domain" description="TOG" evidence="8">
    <location>
        <begin position="965"/>
        <end position="1207"/>
    </location>
</feature>
<evidence type="ECO:0000313" key="10">
    <source>
        <dbReference type="Proteomes" id="UP000030680"/>
    </source>
</evidence>
<dbReference type="Proteomes" id="UP000030680">
    <property type="component" value="Unassembled WGS sequence"/>
</dbReference>
<evidence type="ECO:0000256" key="6">
    <source>
        <dbReference type="PROSITE-ProRule" id="PRU00103"/>
    </source>
</evidence>
<dbReference type="GO" id="GO:0030951">
    <property type="term" value="P:establishment or maintenance of microtubule cytoskeleton polarity"/>
    <property type="evidence" value="ECO:0007669"/>
    <property type="project" value="InterPro"/>
</dbReference>
<dbReference type="InterPro" id="IPR021133">
    <property type="entry name" value="HEAT_type_2"/>
</dbReference>
<dbReference type="GeneID" id="17090262"/>
<dbReference type="Gene3D" id="1.25.10.10">
    <property type="entry name" value="Leucine-rich Repeat Variant"/>
    <property type="match status" value="5"/>
</dbReference>
<feature type="compositionally biased region" description="Basic and acidic residues" evidence="7">
    <location>
        <begin position="596"/>
        <end position="611"/>
    </location>
</feature>
<name>M2Y6H0_GALSU</name>
<dbReference type="STRING" id="130081.M2Y6H0"/>
<dbReference type="PROSITE" id="PS50077">
    <property type="entry name" value="HEAT_REPEAT"/>
    <property type="match status" value="1"/>
</dbReference>
<feature type="compositionally biased region" description="Basic and acidic residues" evidence="7">
    <location>
        <begin position="1570"/>
        <end position="1586"/>
    </location>
</feature>
<dbReference type="InterPro" id="IPR034085">
    <property type="entry name" value="TOG"/>
</dbReference>
<protein>
    <submittedName>
        <fullName evidence="9">Microtubule organization 1 protein-like protein</fullName>
    </submittedName>
</protein>
<feature type="compositionally biased region" description="Low complexity" evidence="7">
    <location>
        <begin position="648"/>
        <end position="672"/>
    </location>
</feature>
<evidence type="ECO:0000256" key="3">
    <source>
        <dbReference type="ARBA" id="ARBA00022737"/>
    </source>
</evidence>
<feature type="compositionally biased region" description="Low complexity" evidence="7">
    <location>
        <begin position="1206"/>
        <end position="1220"/>
    </location>
</feature>
<feature type="compositionally biased region" description="Basic and acidic residues" evidence="7">
    <location>
        <begin position="1267"/>
        <end position="1290"/>
    </location>
</feature>
<reference evidence="10" key="1">
    <citation type="journal article" date="2013" name="Science">
        <title>Gene transfer from bacteria and archaea facilitated evolution of an extremophilic eukaryote.</title>
        <authorList>
            <person name="Schonknecht G."/>
            <person name="Chen W.H."/>
            <person name="Ternes C.M."/>
            <person name="Barbier G.G."/>
            <person name="Shrestha R.P."/>
            <person name="Stanke M."/>
            <person name="Brautigam A."/>
            <person name="Baker B.J."/>
            <person name="Banfield J.F."/>
            <person name="Garavito R.M."/>
            <person name="Carr K."/>
            <person name="Wilkerson C."/>
            <person name="Rensing S.A."/>
            <person name="Gagneul D."/>
            <person name="Dickenson N.E."/>
            <person name="Oesterhelt C."/>
            <person name="Lercher M.J."/>
            <person name="Weber A.P."/>
        </authorList>
    </citation>
    <scope>NUCLEOTIDE SEQUENCE [LARGE SCALE GENOMIC DNA]</scope>
    <source>
        <strain evidence="10">074W</strain>
    </source>
</reference>
<evidence type="ECO:0000256" key="2">
    <source>
        <dbReference type="ARBA" id="ARBA00022490"/>
    </source>
</evidence>
<feature type="region of interest" description="Disordered" evidence="7">
    <location>
        <begin position="1543"/>
        <end position="1652"/>
    </location>
</feature>
<comment type="similarity">
    <text evidence="5">Belongs to the TOG/XMAP215 family.</text>
</comment>
<organism evidence="9 10">
    <name type="scientific">Galdieria sulphuraria</name>
    <name type="common">Red alga</name>
    <dbReference type="NCBI Taxonomy" id="130081"/>
    <lineage>
        <taxon>Eukaryota</taxon>
        <taxon>Rhodophyta</taxon>
        <taxon>Bangiophyceae</taxon>
        <taxon>Galdieriales</taxon>
        <taxon>Galdieriaceae</taxon>
        <taxon>Galdieria</taxon>
    </lineage>
</organism>
<accession>M2Y6H0</accession>
<dbReference type="RefSeq" id="XP_005708148.1">
    <property type="nucleotide sequence ID" value="XM_005708091.1"/>
</dbReference>
<feature type="repeat" description="HEAT" evidence="6">
    <location>
        <begin position="530"/>
        <end position="568"/>
    </location>
</feature>
<feature type="region of interest" description="Disordered" evidence="7">
    <location>
        <begin position="595"/>
        <end position="698"/>
    </location>
</feature>
<keyword evidence="2" id="KW-0963">Cytoplasm</keyword>
<dbReference type="InterPro" id="IPR048491">
    <property type="entry name" value="XMAP215_CLASP_TOG"/>
</dbReference>
<evidence type="ECO:0000256" key="5">
    <source>
        <dbReference type="ARBA" id="ARBA00025722"/>
    </source>
</evidence>
<feature type="region of interest" description="Disordered" evidence="7">
    <location>
        <begin position="296"/>
        <end position="341"/>
    </location>
</feature>
<keyword evidence="3" id="KW-0677">Repeat</keyword>
<gene>
    <name evidence="9" type="ORF">Gasu_12980</name>
</gene>
<dbReference type="OrthoDB" id="205662at2759"/>
<dbReference type="OMA" id="NWKERKE"/>
<comment type="subcellular location">
    <subcellularLocation>
        <location evidence="1">Cytoplasm</location>
        <location evidence="1">Cytoskeleton</location>
    </subcellularLocation>
</comment>
<dbReference type="GO" id="GO:0005856">
    <property type="term" value="C:cytoskeleton"/>
    <property type="evidence" value="ECO:0007669"/>
    <property type="project" value="UniProtKB-SubCell"/>
</dbReference>
<feature type="compositionally biased region" description="Polar residues" evidence="7">
    <location>
        <begin position="1587"/>
        <end position="1601"/>
    </location>
</feature>
<keyword evidence="4" id="KW-0206">Cytoskeleton</keyword>
<dbReference type="GO" id="GO:0007051">
    <property type="term" value="P:spindle organization"/>
    <property type="evidence" value="ECO:0007669"/>
    <property type="project" value="InterPro"/>
</dbReference>
<feature type="compositionally biased region" description="Acidic residues" evidence="7">
    <location>
        <begin position="324"/>
        <end position="338"/>
    </location>
</feature>
<evidence type="ECO:0000256" key="7">
    <source>
        <dbReference type="SAM" id="MobiDB-lite"/>
    </source>
</evidence>
<sequence length="2204" mass="246035">MFSTKNTAKSVSTPTGLEPAISRYLPVSKPKSGALSVRPRDLVTEKTRWQFKLFHLQRINPNHQGLIGLGPELMSEEEVKEALKLKLSDRLSHNLWKVREQSYKDLASLLQKLSIDESARFEEYQGCLVKLAKDANAAAQLSGLEAIIVFAERAPSVMVKKCAAEVCKAVADKAFTGRPTNKQRGHEAFLAFVYAEAGEQAVEGIATGFNHKTPKVVSACVDSVREAVDIFGINAINVKFVAKLLPPLMEHSNADVRNATKALIVEMYKWLGEAIKPITESFKEVTKRELEATFDEWKGEKPRPKRLTKSKEEKGEDMNQDGSTEYEEKDGNEEEVEQSTDNVLDLAPEIDLLAKISHMKYEIDEGNKVDFYGALNCKKWSVKKQVLDDVSSNCEGKKIINGDFTPLVKELKRILAKEVNVNVTAAASRCAESLAIGLRENFTTYSRLIIAELLSRLKEKNKVLVDAIMSTLKTLFCKKCIQLVDIKEEISTAVSNKVPTARALALQWIDSCLRSNIFPGSSFKSNAKDLASLFIKASEDSTPEVRDAALSCLAALTCLVGENALSSFIDSLDTIRKEKLQHYVSEVPALRGSVNKSRDVVTSKEHQRESHTASTSRTVKRRDDKRMSLQSTRPRLASKTKRHSVAISSGSSNSSKPSKPPKSTSSTPTATKNIASASTQELSVAKPQSSAVYSEQQESQLSEEELEVNAKQLFPNIPISNFSSSDFKERVAGTEELKNAVPELFRSATDVNHVAKVICAVLSKNGGLKDSNAIVVRNKLEILKIVCQFCDNIQPELLKEFGINSVEKLGDLKFSSLATDFLLEAAEIVMPITVAHIYVSKALKDAKNPKLVANIISFLEKLVLEFNVETTPKDIILSFLPSLFENSSPLVRSGATKLAAVLQSKFPNSSIRTALEQHGVKSQLIANIEGELSKLPKDSEVAKRSIRSNVKIDFIHSVENNLGSSFSEKTCKTDITSKVTSKLVNELGDKNWKIRQEALSSVESILRDARFSIEPNVNMELVNALKSRISDTNRNLAAFGLSVLEKLLLSLGNCGSNIAKHILPAVCTIGIADSKKNVREASLACLERCKTEMGLAFLLKNLPPILQQDNAQLRKEILQWILPHLKSCENYKSLEVTETEVLVWVDCATVGIQSKTLEVRQLGEQLLEWVSQQVGVSVVQRQVKAKSENLLTQVKPILERLENGLSESESTQSKSQSSGSSRERALRRPQSTVVTTSMKRNLGVQKSSNSIGKIRENTVGGTPKKRTTSEKSKECVLKRNDGRKNRESRAPKRKPGAAFDTFSTIIIESVHNELKEIVSASLFSKMSAPSFNFKEHLEALEELNSAISDDEMAALDNEDILFRWVALRVNDEGSSSSMLKALEFIANLCSILERHEFYISDYEASFLLPVLCEKFGSLKPLIRNNVKRSYQYLKKILSREKFIPYLIDGLKSKNPRSRMECLEEISIIMEEINMEAFPMETVFHFVEHVFDKDSSISRLAQTILNRIYSNDPGQFWKRVGDISEGQRHGLEERLGMNQLKTPEKRISRQITGSSLQKPKISSANKLSSRQRSENSHGTVNEERQSRESPNNVRESMQTSLPEPNIAEFKLDTKEGTNIGSSSSRIPVISKSSSFRRASTSSEAKNSPNFSEKMKSTEMMDAVKLEQGLDSPVNVTIADSKEFTQMGSPQKNENVASLNARYHRRSRSKSFDALTGLETGNNETKNAMDSELLSNGVQMEENVTNRSSISSDNDKSFPVAATVSSKMRQMEPTQVIDMLCTSETDTQIEGVKSFCLVLQSPSSESLFLPESSTITQILLDHIRNVFDSCAGDEMNIRKLKYFLNGLMQICLRKSFVALLDPQISLCLLDELLTRLLSTQIPLWKDGSQVVRALNLLVLKILENSDRTSLYSVLFELLSKEEDSILRESDSRSVEQAKKKISLIVKCISKLSKTGFSSVNVAMLLRDIHVYLTARCAKKGRKQSIQGDTASESSDSGFQMVTVLLGDLVKIHGSQIWEFTSLIPLETKPVLSRLLQEFLDGKTAPVEGFMKEVLLESPTEPRAPPETVSRESLEKIFERISTKEHTKNGLRELYEFRRIYPDVDLTPYLDATSFVFREYIEKGLESISLEEQHRRGKTTQEETFNVSLSHDIYSQKLEELKVSSNNSSDNWKSTSSYRDRFATVNSREDDDSFHRSNSREISVHLN</sequence>
<dbReference type="GO" id="GO:0061863">
    <property type="term" value="F:microtubule plus end polymerase"/>
    <property type="evidence" value="ECO:0007669"/>
    <property type="project" value="InterPro"/>
</dbReference>
<dbReference type="FunFam" id="1.25.10.10:FF:000019">
    <property type="entry name" value="Cytoskeleton-associated protein 5"/>
    <property type="match status" value="1"/>
</dbReference>
<dbReference type="InterPro" id="IPR016024">
    <property type="entry name" value="ARM-type_fold"/>
</dbReference>
<dbReference type="PANTHER" id="PTHR12609">
    <property type="entry name" value="MICROTUBULE ASSOCIATED PROTEIN XMAP215"/>
    <property type="match status" value="1"/>
</dbReference>
<dbReference type="Pfam" id="PF21041">
    <property type="entry name" value="XMAP215_CLASP_TOG"/>
    <property type="match status" value="2"/>
</dbReference>
<feature type="region of interest" description="Disordered" evidence="7">
    <location>
        <begin position="1202"/>
        <end position="1295"/>
    </location>
</feature>
<feature type="compositionally biased region" description="Polar residues" evidence="7">
    <location>
        <begin position="1229"/>
        <end position="1251"/>
    </location>
</feature>
<feature type="domain" description="TOG" evidence="8">
    <location>
        <begin position="360"/>
        <end position="593"/>
    </location>
</feature>
<feature type="domain" description="TOG" evidence="8">
    <location>
        <begin position="73"/>
        <end position="304"/>
    </location>
</feature>
<dbReference type="EMBL" id="KB454491">
    <property type="protein sequence ID" value="EME31628.1"/>
    <property type="molecule type" value="Genomic_DNA"/>
</dbReference>
<evidence type="ECO:0000256" key="1">
    <source>
        <dbReference type="ARBA" id="ARBA00004245"/>
    </source>
</evidence>
<dbReference type="GO" id="GO:0051010">
    <property type="term" value="F:microtubule plus-end binding"/>
    <property type="evidence" value="ECO:0007669"/>
    <property type="project" value="InterPro"/>
</dbReference>
<proteinExistence type="inferred from homology"/>
<feature type="compositionally biased region" description="Low complexity" evidence="7">
    <location>
        <begin position="1618"/>
        <end position="1641"/>
    </location>
</feature>
<dbReference type="SMART" id="SM01349">
    <property type="entry name" value="TOG"/>
    <property type="match status" value="5"/>
</dbReference>
<evidence type="ECO:0000259" key="8">
    <source>
        <dbReference type="SMART" id="SM01349"/>
    </source>
</evidence>
<feature type="compositionally biased region" description="Polar residues" evidence="7">
    <location>
        <begin position="673"/>
        <end position="693"/>
    </location>
</feature>